<dbReference type="OrthoDB" id="952271at2759"/>
<sequence length="320" mass="35749">MNQNNGNHWSIFARSGPSRLTSYNESLVYRLLDVLRPDPVEYSSATPLVFSTAKEFEGKADKNEKWYGTPYQVESLASYEKEWCSPPAIPALKLPGPNPFIPRDLSVINPKGRIVKPGDKIAAPAVVLVFPTTAGWKVRHKLDDIFAQPKVVCNLEVVSPVAYESPRAVAALKLFELSLDERLNEYAYDAQMAGLGYSLDFTTRGLRMSFAGFSDKMPDFIEKVAQAVATYTPSDPVEFERLRDVVRRDLTSYDTQQPYQHAMSNAAVASEDPRYTVQEIRDTLDSVKMSEIKPLVSRVFGQAEGLGLLQGNLEFRGVDQ</sequence>
<accession>D7FHU5</accession>
<reference evidence="3 4" key="1">
    <citation type="journal article" date="2010" name="Nature">
        <title>The Ectocarpus genome and the independent evolution of multicellularity in brown algae.</title>
        <authorList>
            <person name="Cock J.M."/>
            <person name="Sterck L."/>
            <person name="Rouze P."/>
            <person name="Scornet D."/>
            <person name="Allen A.E."/>
            <person name="Amoutzias G."/>
            <person name="Anthouard V."/>
            <person name="Artiguenave F."/>
            <person name="Aury J.M."/>
            <person name="Badger J.H."/>
            <person name="Beszteri B."/>
            <person name="Billiau K."/>
            <person name="Bonnet E."/>
            <person name="Bothwell J.H."/>
            <person name="Bowler C."/>
            <person name="Boyen C."/>
            <person name="Brownlee C."/>
            <person name="Carrano C.J."/>
            <person name="Charrier B."/>
            <person name="Cho G.Y."/>
            <person name="Coelho S.M."/>
            <person name="Collen J."/>
            <person name="Corre E."/>
            <person name="Da Silva C."/>
            <person name="Delage L."/>
            <person name="Delaroque N."/>
            <person name="Dittami S.M."/>
            <person name="Doulbeau S."/>
            <person name="Elias M."/>
            <person name="Farnham G."/>
            <person name="Gachon C.M."/>
            <person name="Gschloessl B."/>
            <person name="Heesch S."/>
            <person name="Jabbari K."/>
            <person name="Jubin C."/>
            <person name="Kawai H."/>
            <person name="Kimura K."/>
            <person name="Kloareg B."/>
            <person name="Kupper F.C."/>
            <person name="Lang D."/>
            <person name="Le Bail A."/>
            <person name="Leblanc C."/>
            <person name="Lerouge P."/>
            <person name="Lohr M."/>
            <person name="Lopez P.J."/>
            <person name="Martens C."/>
            <person name="Maumus F."/>
            <person name="Michel G."/>
            <person name="Miranda-Saavedra D."/>
            <person name="Morales J."/>
            <person name="Moreau H."/>
            <person name="Motomura T."/>
            <person name="Nagasato C."/>
            <person name="Napoli C.A."/>
            <person name="Nelson D.R."/>
            <person name="Nyvall-Collen P."/>
            <person name="Peters A.F."/>
            <person name="Pommier C."/>
            <person name="Potin P."/>
            <person name="Poulain J."/>
            <person name="Quesneville H."/>
            <person name="Read B."/>
            <person name="Rensing S.A."/>
            <person name="Ritter A."/>
            <person name="Rousvoal S."/>
            <person name="Samanta M."/>
            <person name="Samson G."/>
            <person name="Schroeder D.C."/>
            <person name="Segurens B."/>
            <person name="Strittmatter M."/>
            <person name="Tonon T."/>
            <person name="Tregear J.W."/>
            <person name="Valentin K."/>
            <person name="von Dassow P."/>
            <person name="Yamagishi T."/>
            <person name="Van de Peer Y."/>
            <person name="Wincker P."/>
        </authorList>
    </citation>
    <scope>NUCLEOTIDE SEQUENCE [LARGE SCALE GENOMIC DNA]</scope>
    <source>
        <strain evidence="4">Ec32 / CCAP1310/4</strain>
    </source>
</reference>
<evidence type="ECO:0000313" key="3">
    <source>
        <dbReference type="EMBL" id="CBJ34143.1"/>
    </source>
</evidence>
<protein>
    <submittedName>
        <fullName evidence="3">Insulysin isoform 1</fullName>
    </submittedName>
</protein>
<dbReference type="eggNOG" id="KOG0959">
    <property type="taxonomic scope" value="Eukaryota"/>
</dbReference>
<dbReference type="GO" id="GO:0051603">
    <property type="term" value="P:proteolysis involved in protein catabolic process"/>
    <property type="evidence" value="ECO:0007669"/>
    <property type="project" value="TreeGrafter"/>
</dbReference>
<feature type="domain" description="Peptidase M16 middle/third" evidence="2">
    <location>
        <begin position="15"/>
        <end position="280"/>
    </location>
</feature>
<dbReference type="InterPro" id="IPR032632">
    <property type="entry name" value="Peptidase_M16_M"/>
</dbReference>
<dbReference type="InterPro" id="IPR050626">
    <property type="entry name" value="Peptidase_M16"/>
</dbReference>
<dbReference type="GO" id="GO:0005739">
    <property type="term" value="C:mitochondrion"/>
    <property type="evidence" value="ECO:0007669"/>
    <property type="project" value="TreeGrafter"/>
</dbReference>
<dbReference type="InParanoid" id="D7FHU5"/>
<gene>
    <name evidence="3" type="ORF">Esi_1103_0001</name>
</gene>
<dbReference type="EMBL" id="FN649760">
    <property type="protein sequence ID" value="CBJ34143.1"/>
    <property type="molecule type" value="Genomic_DNA"/>
</dbReference>
<dbReference type="STRING" id="2880.D7FHU5"/>
<dbReference type="PANTHER" id="PTHR43690:SF18">
    <property type="entry name" value="INSULIN-DEGRADING ENZYME-RELATED"/>
    <property type="match status" value="1"/>
</dbReference>
<dbReference type="SUPFAM" id="SSF63411">
    <property type="entry name" value="LuxS/MPP-like metallohydrolase"/>
    <property type="match status" value="2"/>
</dbReference>
<evidence type="ECO:0000313" key="4">
    <source>
        <dbReference type="Proteomes" id="UP000002630"/>
    </source>
</evidence>
<dbReference type="GO" id="GO:0004222">
    <property type="term" value="F:metalloendopeptidase activity"/>
    <property type="evidence" value="ECO:0007669"/>
    <property type="project" value="TreeGrafter"/>
</dbReference>
<keyword evidence="1" id="KW-0479">Metal-binding</keyword>
<dbReference type="Gene3D" id="3.30.830.10">
    <property type="entry name" value="Metalloenzyme, LuxS/M16 peptidase-like"/>
    <property type="match status" value="2"/>
</dbReference>
<evidence type="ECO:0000256" key="1">
    <source>
        <dbReference type="ARBA" id="ARBA00022723"/>
    </source>
</evidence>
<dbReference type="Pfam" id="PF16187">
    <property type="entry name" value="Peptidase_M16_M"/>
    <property type="match status" value="1"/>
</dbReference>
<proteinExistence type="predicted"/>
<organism evidence="3 4">
    <name type="scientific">Ectocarpus siliculosus</name>
    <name type="common">Brown alga</name>
    <name type="synonym">Conferva siliculosa</name>
    <dbReference type="NCBI Taxonomy" id="2880"/>
    <lineage>
        <taxon>Eukaryota</taxon>
        <taxon>Sar</taxon>
        <taxon>Stramenopiles</taxon>
        <taxon>Ochrophyta</taxon>
        <taxon>PX clade</taxon>
        <taxon>Phaeophyceae</taxon>
        <taxon>Ectocarpales</taxon>
        <taxon>Ectocarpaceae</taxon>
        <taxon>Ectocarpus</taxon>
    </lineage>
</organism>
<dbReference type="PANTHER" id="PTHR43690">
    <property type="entry name" value="NARDILYSIN"/>
    <property type="match status" value="1"/>
</dbReference>
<dbReference type="Proteomes" id="UP000002630">
    <property type="component" value="Unassembled WGS sequence"/>
</dbReference>
<dbReference type="GO" id="GO:0043171">
    <property type="term" value="P:peptide catabolic process"/>
    <property type="evidence" value="ECO:0007669"/>
    <property type="project" value="TreeGrafter"/>
</dbReference>
<name>D7FHU5_ECTSI</name>
<dbReference type="AlphaFoldDB" id="D7FHU5"/>
<dbReference type="GO" id="GO:0046872">
    <property type="term" value="F:metal ion binding"/>
    <property type="evidence" value="ECO:0007669"/>
    <property type="project" value="UniProtKB-KW"/>
</dbReference>
<dbReference type="GO" id="GO:0005829">
    <property type="term" value="C:cytosol"/>
    <property type="evidence" value="ECO:0007669"/>
    <property type="project" value="TreeGrafter"/>
</dbReference>
<evidence type="ECO:0000259" key="2">
    <source>
        <dbReference type="Pfam" id="PF16187"/>
    </source>
</evidence>
<dbReference type="InterPro" id="IPR011249">
    <property type="entry name" value="Metalloenz_LuxS/M16"/>
</dbReference>
<keyword evidence="4" id="KW-1185">Reference proteome</keyword>